<name>A0ABU9Y2C3_9SPHN</name>
<accession>A0ABU9Y2C3</accession>
<comment type="caution">
    <text evidence="2">The sequence shown here is derived from an EMBL/GenBank/DDBJ whole genome shotgun (WGS) entry which is preliminary data.</text>
</comment>
<sequence>MRSRWPIVDKPPASRTSRALLAAAIGLFPATQAQAQLAAAIGFESDYRLRGHSLSAGYPVVTADISYDDRSGLYLGASAIGVVSGERPGFLGAQADIGYAKRLGPDLTIDVGLLRSNYTSRFSGSRAAHYTEAYVGLTRRWLSSRLYVSPDYFGNGVSIVYGEIEAVAEPLPKLQLNAHLGGLTYLSAPPLYGRRGQYDWRLGVSRQSRLIEVHAALSGGGPGRDYYSGTPRSRTAFVVGVSHSF</sequence>
<evidence type="ECO:0000313" key="2">
    <source>
        <dbReference type="EMBL" id="MEN2789917.1"/>
    </source>
</evidence>
<dbReference type="RefSeq" id="WP_343891297.1">
    <property type="nucleotide sequence ID" value="NZ_BAAAEH010000040.1"/>
</dbReference>
<reference evidence="2 3" key="1">
    <citation type="submission" date="2024-05" db="EMBL/GenBank/DDBJ databases">
        <authorList>
            <person name="Liu Q."/>
            <person name="Xin Y.-H."/>
        </authorList>
    </citation>
    <scope>NUCLEOTIDE SEQUENCE [LARGE SCALE GENOMIC DNA]</scope>
    <source>
        <strain evidence="2 3">CGMCC 1.10181</strain>
    </source>
</reference>
<feature type="chain" id="PRO_5047496871" evidence="1">
    <location>
        <begin position="36"/>
        <end position="245"/>
    </location>
</feature>
<dbReference type="Proteomes" id="UP001419910">
    <property type="component" value="Unassembled WGS sequence"/>
</dbReference>
<evidence type="ECO:0000256" key="1">
    <source>
        <dbReference type="SAM" id="SignalP"/>
    </source>
</evidence>
<protein>
    <submittedName>
        <fullName evidence="2">TorF family putative porin</fullName>
    </submittedName>
</protein>
<keyword evidence="3" id="KW-1185">Reference proteome</keyword>
<proteinExistence type="predicted"/>
<dbReference type="EMBL" id="JBDIME010000006">
    <property type="protein sequence ID" value="MEN2789917.1"/>
    <property type="molecule type" value="Genomic_DNA"/>
</dbReference>
<organism evidence="2 3">
    <name type="scientific">Sphingomonas oligophenolica</name>
    <dbReference type="NCBI Taxonomy" id="301154"/>
    <lineage>
        <taxon>Bacteria</taxon>
        <taxon>Pseudomonadati</taxon>
        <taxon>Pseudomonadota</taxon>
        <taxon>Alphaproteobacteria</taxon>
        <taxon>Sphingomonadales</taxon>
        <taxon>Sphingomonadaceae</taxon>
        <taxon>Sphingomonas</taxon>
    </lineage>
</organism>
<feature type="signal peptide" evidence="1">
    <location>
        <begin position="1"/>
        <end position="35"/>
    </location>
</feature>
<dbReference type="InterPro" id="IPR010239">
    <property type="entry name" value="CHP02001"/>
</dbReference>
<evidence type="ECO:0000313" key="3">
    <source>
        <dbReference type="Proteomes" id="UP001419910"/>
    </source>
</evidence>
<dbReference type="Pfam" id="PF09694">
    <property type="entry name" value="Gcw_chp"/>
    <property type="match status" value="1"/>
</dbReference>
<keyword evidence="1" id="KW-0732">Signal</keyword>
<gene>
    <name evidence="2" type="ORF">ABC974_09795</name>
</gene>
<dbReference type="NCBIfam" id="TIGR02001">
    <property type="entry name" value="gcw_chp"/>
    <property type="match status" value="1"/>
</dbReference>